<sequence length="146" mass="17521">MHIILETVVQAALPDVWSGFDRKLFDQLSPPFPPVEVVRFDGCLRGDVVLLRLNFLVFRQDWESLITDQQTTTNEIYFIDEGVRLPFFLRYWRHRHRLVRHESGGTVVIDDITFRTPFRLLDYLMYPLLWAQFAYRKPIYKRVFKA</sequence>
<evidence type="ECO:0008006" key="3">
    <source>
        <dbReference type="Google" id="ProtNLM"/>
    </source>
</evidence>
<dbReference type="RefSeq" id="WP_077921005.1">
    <property type="nucleotide sequence ID" value="NZ_SBLB01000003.1"/>
</dbReference>
<reference evidence="1 2" key="1">
    <citation type="submission" date="2019-01" db="EMBL/GenBank/DDBJ databases">
        <title>Spirosoma flava sp. nov., a propanil-degrading bacterium isolated from herbicide-contaminated soil.</title>
        <authorList>
            <person name="Zhang L."/>
            <person name="Jiang J.-D."/>
        </authorList>
    </citation>
    <scope>NUCLEOTIDE SEQUENCE [LARGE SCALE GENOMIC DNA]</scope>
    <source>
        <strain evidence="1 2">TY50</strain>
    </source>
</reference>
<dbReference type="AlphaFoldDB" id="A0A4Q2URH0"/>
<name>A0A4Q2URH0_9BACT</name>
<dbReference type="EMBL" id="SBLB01000003">
    <property type="protein sequence ID" value="RYC69419.1"/>
    <property type="molecule type" value="Genomic_DNA"/>
</dbReference>
<protein>
    <recommendedName>
        <fullName evidence="3">Ligand-binding SRPBCC domain-containing protein</fullName>
    </recommendedName>
</protein>
<dbReference type="Gene3D" id="3.30.530.20">
    <property type="match status" value="1"/>
</dbReference>
<keyword evidence="2" id="KW-1185">Reference proteome</keyword>
<dbReference type="Proteomes" id="UP000290407">
    <property type="component" value="Unassembled WGS sequence"/>
</dbReference>
<dbReference type="SUPFAM" id="SSF55961">
    <property type="entry name" value="Bet v1-like"/>
    <property type="match status" value="1"/>
</dbReference>
<accession>A0A4Q2URH0</accession>
<gene>
    <name evidence="1" type="ORF">EQG79_12490</name>
</gene>
<comment type="caution">
    <text evidence="1">The sequence shown here is derived from an EMBL/GenBank/DDBJ whole genome shotgun (WGS) entry which is preliminary data.</text>
</comment>
<organism evidence="1 2">
    <name type="scientific">Spirosoma sordidisoli</name>
    <dbReference type="NCBI Taxonomy" id="2502893"/>
    <lineage>
        <taxon>Bacteria</taxon>
        <taxon>Pseudomonadati</taxon>
        <taxon>Bacteroidota</taxon>
        <taxon>Cytophagia</taxon>
        <taxon>Cytophagales</taxon>
        <taxon>Cytophagaceae</taxon>
        <taxon>Spirosoma</taxon>
    </lineage>
</organism>
<evidence type="ECO:0000313" key="1">
    <source>
        <dbReference type="EMBL" id="RYC69419.1"/>
    </source>
</evidence>
<proteinExistence type="predicted"/>
<dbReference type="InterPro" id="IPR023393">
    <property type="entry name" value="START-like_dom_sf"/>
</dbReference>
<evidence type="ECO:0000313" key="2">
    <source>
        <dbReference type="Proteomes" id="UP000290407"/>
    </source>
</evidence>